<feature type="transmembrane region" description="Helical" evidence="1">
    <location>
        <begin position="178"/>
        <end position="202"/>
    </location>
</feature>
<proteinExistence type="predicted"/>
<dbReference type="AlphaFoldDB" id="A0AA88HMT8"/>
<evidence type="ECO:0000313" key="3">
    <source>
        <dbReference type="EMBL" id="KAK2714685.1"/>
    </source>
</evidence>
<feature type="signal peptide" evidence="2">
    <location>
        <begin position="1"/>
        <end position="20"/>
    </location>
</feature>
<dbReference type="EMBL" id="JAVRJZ010000013">
    <property type="protein sequence ID" value="KAK2714685.1"/>
    <property type="molecule type" value="Genomic_DNA"/>
</dbReference>
<keyword evidence="4" id="KW-1185">Reference proteome</keyword>
<comment type="caution">
    <text evidence="3">The sequence shown here is derived from an EMBL/GenBank/DDBJ whole genome shotgun (WGS) entry which is preliminary data.</text>
</comment>
<dbReference type="Proteomes" id="UP001187531">
    <property type="component" value="Unassembled WGS sequence"/>
</dbReference>
<reference evidence="3" key="1">
    <citation type="submission" date="2023-07" db="EMBL/GenBank/DDBJ databases">
        <title>Chromosome-level genome assembly of Artemia franciscana.</title>
        <authorList>
            <person name="Jo E."/>
        </authorList>
    </citation>
    <scope>NUCLEOTIDE SEQUENCE</scope>
    <source>
        <tissue evidence="3">Whole body</tissue>
    </source>
</reference>
<evidence type="ECO:0000256" key="2">
    <source>
        <dbReference type="SAM" id="SignalP"/>
    </source>
</evidence>
<evidence type="ECO:0000313" key="4">
    <source>
        <dbReference type="Proteomes" id="UP001187531"/>
    </source>
</evidence>
<feature type="chain" id="PRO_5041694836" evidence="2">
    <location>
        <begin position="21"/>
        <end position="212"/>
    </location>
</feature>
<keyword evidence="1" id="KW-1133">Transmembrane helix</keyword>
<accession>A0AA88HMT8</accession>
<keyword evidence="1" id="KW-0472">Membrane</keyword>
<organism evidence="3 4">
    <name type="scientific">Artemia franciscana</name>
    <name type="common">Brine shrimp</name>
    <name type="synonym">Artemia sanfranciscana</name>
    <dbReference type="NCBI Taxonomy" id="6661"/>
    <lineage>
        <taxon>Eukaryota</taxon>
        <taxon>Metazoa</taxon>
        <taxon>Ecdysozoa</taxon>
        <taxon>Arthropoda</taxon>
        <taxon>Crustacea</taxon>
        <taxon>Branchiopoda</taxon>
        <taxon>Anostraca</taxon>
        <taxon>Artemiidae</taxon>
        <taxon>Artemia</taxon>
    </lineage>
</organism>
<protein>
    <submittedName>
        <fullName evidence="3">Uncharacterized protein</fullName>
    </submittedName>
</protein>
<evidence type="ECO:0000256" key="1">
    <source>
        <dbReference type="SAM" id="Phobius"/>
    </source>
</evidence>
<keyword evidence="2" id="KW-0732">Signal</keyword>
<dbReference type="Gene3D" id="2.40.50.120">
    <property type="match status" value="1"/>
</dbReference>
<dbReference type="InterPro" id="IPR008993">
    <property type="entry name" value="TIMP-like_OB-fold"/>
</dbReference>
<sequence length="212" mass="24634">MSFRIMNFIHFYIGVLSVEALSCGYKSPTDKICRAREVGTIEELTVEERNPVSDWSTERRDTYKIKVKHVYSESVDPLDDIIVIDCDRKLMLDCQMNITVGKTYALATKLEKHKDYGKSARKIRDLCYTWYMDFEELNDKQRKWLQEVHENCKKCIRLPKTNCIPFPESNSEKGSMEVVIILAIVFGGLFGAALVFGAFICWRQNIPREEII</sequence>
<name>A0AA88HMT8_ARTSF</name>
<keyword evidence="1" id="KW-0812">Transmembrane</keyword>
<gene>
    <name evidence="3" type="ORF">QYM36_009046</name>
</gene>